<evidence type="ECO:0000313" key="3">
    <source>
        <dbReference type="EMBL" id="REH92831.1"/>
    </source>
</evidence>
<sequence length="61" mass="6925">MMSSIFIVLGMICLVISVILCINEIIKVKVEQKGKMNYKIMVIFFALYVVLLSIGIMIENI</sequence>
<keyword evidence="1" id="KW-0472">Membrane</keyword>
<feature type="transmembrane region" description="Helical" evidence="1">
    <location>
        <begin position="6"/>
        <end position="26"/>
    </location>
</feature>
<evidence type="ECO:0000256" key="1">
    <source>
        <dbReference type="SAM" id="Phobius"/>
    </source>
</evidence>
<dbReference type="GeneID" id="48057242"/>
<dbReference type="RefSeq" id="WP_103208366.1">
    <property type="nucleotide sequence ID" value="NZ_CAJUZQ010000001.1"/>
</dbReference>
<feature type="transmembrane region" description="Helical" evidence="1">
    <location>
        <begin position="38"/>
        <end position="58"/>
    </location>
</feature>
<reference evidence="2 7" key="2">
    <citation type="submission" date="2020-12" db="EMBL/GenBank/DDBJ databases">
        <title>Genomic analysis of Staphylococcus felis from a cat with skin infection.</title>
        <authorList>
            <person name="Aslantas O."/>
            <person name="Keskin O."/>
            <person name="Buyukaltay K."/>
            <person name="Gullu Yucetepe A."/>
        </authorList>
    </citation>
    <scope>NUCLEOTIDE SEQUENCE [LARGE SCALE GENOMIC DNA]</scope>
    <source>
        <strain evidence="2 7">HARRANVET</strain>
    </source>
</reference>
<dbReference type="Proteomes" id="UP000597038">
    <property type="component" value="Unassembled WGS sequence"/>
</dbReference>
<gene>
    <name evidence="4" type="ORF">DOS76_09400</name>
    <name evidence="3" type="ORF">DOS83_09910</name>
    <name evidence="2" type="ORF">I9026_08415</name>
</gene>
<dbReference type="EMBL" id="QKXQ01000453">
    <property type="protein sequence ID" value="REH92831.1"/>
    <property type="molecule type" value="Genomic_DNA"/>
</dbReference>
<dbReference type="AlphaFoldDB" id="A0A2K3ZF26"/>
<proteinExistence type="predicted"/>
<keyword evidence="1" id="KW-1133">Transmembrane helix</keyword>
<dbReference type="EMBL" id="QKYD01000132">
    <property type="protein sequence ID" value="REI20268.1"/>
    <property type="molecule type" value="Genomic_DNA"/>
</dbReference>
<evidence type="ECO:0000313" key="4">
    <source>
        <dbReference type="EMBL" id="REI20268.1"/>
    </source>
</evidence>
<dbReference type="Proteomes" id="UP000256562">
    <property type="component" value="Unassembled WGS sequence"/>
</dbReference>
<dbReference type="EMBL" id="JAEDAQ010000013">
    <property type="protein sequence ID" value="MBH9581396.1"/>
    <property type="molecule type" value="Genomic_DNA"/>
</dbReference>
<evidence type="ECO:0000313" key="5">
    <source>
        <dbReference type="Proteomes" id="UP000256337"/>
    </source>
</evidence>
<protein>
    <submittedName>
        <fullName evidence="3">Uncharacterized protein</fullName>
    </submittedName>
</protein>
<dbReference type="KEGG" id="sfq:C7J90_03330"/>
<reference evidence="5 6" key="1">
    <citation type="journal article" date="2018" name="Vet. Microbiol.">
        <title>Characterisation of Staphylococcus felis isolated from cats using whole genome sequencing.</title>
        <authorList>
            <person name="Worthing K."/>
            <person name="Pang S."/>
            <person name="Trott D.J."/>
            <person name="Abraham S."/>
            <person name="Coombs G.W."/>
            <person name="Jordan D."/>
            <person name="McIntyre L."/>
            <person name="Davies M.R."/>
            <person name="Norris J."/>
        </authorList>
    </citation>
    <scope>NUCLEOTIDE SEQUENCE [LARGE SCALE GENOMIC DNA]</scope>
    <source>
        <strain evidence="4 5">F25</strain>
        <strain evidence="3 6">F9</strain>
    </source>
</reference>
<keyword evidence="1" id="KW-0812">Transmembrane</keyword>
<organism evidence="3 6">
    <name type="scientific">Staphylococcus felis</name>
    <dbReference type="NCBI Taxonomy" id="46127"/>
    <lineage>
        <taxon>Bacteria</taxon>
        <taxon>Bacillati</taxon>
        <taxon>Bacillota</taxon>
        <taxon>Bacilli</taxon>
        <taxon>Bacillales</taxon>
        <taxon>Staphylococcaceae</taxon>
        <taxon>Staphylococcus</taxon>
    </lineage>
</organism>
<comment type="caution">
    <text evidence="3">The sequence shown here is derived from an EMBL/GenBank/DDBJ whole genome shotgun (WGS) entry which is preliminary data.</text>
</comment>
<evidence type="ECO:0000313" key="2">
    <source>
        <dbReference type="EMBL" id="MBH9581396.1"/>
    </source>
</evidence>
<evidence type="ECO:0000313" key="7">
    <source>
        <dbReference type="Proteomes" id="UP000597038"/>
    </source>
</evidence>
<dbReference type="Proteomes" id="UP000256337">
    <property type="component" value="Unassembled WGS sequence"/>
</dbReference>
<keyword evidence="7" id="KW-1185">Reference proteome</keyword>
<name>A0A2K3ZF26_9STAP</name>
<evidence type="ECO:0000313" key="6">
    <source>
        <dbReference type="Proteomes" id="UP000256562"/>
    </source>
</evidence>
<accession>A0A2K3ZF26</accession>